<proteinExistence type="predicted"/>
<comment type="caution">
    <text evidence="3">The sequence shown here is derived from an EMBL/GenBank/DDBJ whole genome shotgun (WGS) entry which is preliminary data.</text>
</comment>
<name>A0ABT1JA71_9ACTN</name>
<dbReference type="RefSeq" id="WP_253804665.1">
    <property type="nucleotide sequence ID" value="NZ_BAAAUB010000092.1"/>
</dbReference>
<organism evidence="3 4">
    <name type="scientific">Kitasatospora paracochleata</name>
    <dbReference type="NCBI Taxonomy" id="58354"/>
    <lineage>
        <taxon>Bacteria</taxon>
        <taxon>Bacillati</taxon>
        <taxon>Actinomycetota</taxon>
        <taxon>Actinomycetes</taxon>
        <taxon>Kitasatosporales</taxon>
        <taxon>Streptomycetaceae</taxon>
        <taxon>Kitasatospora</taxon>
    </lineage>
</organism>
<dbReference type="EMBL" id="JAMZDX010000009">
    <property type="protein sequence ID" value="MCP2314347.1"/>
    <property type="molecule type" value="Genomic_DNA"/>
</dbReference>
<feature type="transmembrane region" description="Helical" evidence="2">
    <location>
        <begin position="78"/>
        <end position="102"/>
    </location>
</feature>
<keyword evidence="2" id="KW-0472">Membrane</keyword>
<dbReference type="Proteomes" id="UP001206483">
    <property type="component" value="Unassembled WGS sequence"/>
</dbReference>
<feature type="transmembrane region" description="Helical" evidence="2">
    <location>
        <begin position="152"/>
        <end position="175"/>
    </location>
</feature>
<keyword evidence="2" id="KW-0812">Transmembrane</keyword>
<evidence type="ECO:0000313" key="3">
    <source>
        <dbReference type="EMBL" id="MCP2314347.1"/>
    </source>
</evidence>
<reference evidence="3 4" key="1">
    <citation type="submission" date="2022-06" db="EMBL/GenBank/DDBJ databases">
        <title>Sequencing the genomes of 1000 actinobacteria strains.</title>
        <authorList>
            <person name="Klenk H.-P."/>
        </authorList>
    </citation>
    <scope>NUCLEOTIDE SEQUENCE [LARGE SCALE GENOMIC DNA]</scope>
    <source>
        <strain evidence="3 4">DSM 41656</strain>
    </source>
</reference>
<keyword evidence="4" id="KW-1185">Reference proteome</keyword>
<feature type="transmembrane region" description="Helical" evidence="2">
    <location>
        <begin position="37"/>
        <end position="58"/>
    </location>
</feature>
<feature type="transmembrane region" description="Helical" evidence="2">
    <location>
        <begin position="12"/>
        <end position="31"/>
    </location>
</feature>
<evidence type="ECO:0000256" key="2">
    <source>
        <dbReference type="SAM" id="Phobius"/>
    </source>
</evidence>
<protein>
    <submittedName>
        <fullName evidence="3">Uncharacterized protein</fullName>
    </submittedName>
</protein>
<evidence type="ECO:0000313" key="4">
    <source>
        <dbReference type="Proteomes" id="UP001206483"/>
    </source>
</evidence>
<gene>
    <name evidence="3" type="ORF">FHR36_007548</name>
</gene>
<keyword evidence="2" id="KW-1133">Transmembrane helix</keyword>
<accession>A0ABT1JA71</accession>
<feature type="region of interest" description="Disordered" evidence="1">
    <location>
        <begin position="177"/>
        <end position="197"/>
    </location>
</feature>
<sequence>MDELRGSHRVHFVVAAVLCAATLLCLVSTWLPGAFTVPMWLVATLFIGVFPVFATALFRGVVVARLPGRGNGYLLLRYVLLLPPALKVAYGLVLGLAALGFATGAGSAEDAQADASGYFYSHWDSQAQPPHSVRVDLTESEYRRALKGQARIFTAGPAVFYAVSGFLVLVTASAAPSPAGTAARRSGGTAIRGGSQR</sequence>
<evidence type="ECO:0000256" key="1">
    <source>
        <dbReference type="SAM" id="MobiDB-lite"/>
    </source>
</evidence>